<dbReference type="Proteomes" id="UP000265520">
    <property type="component" value="Unassembled WGS sequence"/>
</dbReference>
<name>A0A392S178_9FABA</name>
<accession>A0A392S178</accession>
<feature type="non-terminal residue" evidence="1">
    <location>
        <position position="47"/>
    </location>
</feature>
<dbReference type="EMBL" id="LXQA010307088">
    <property type="protein sequence ID" value="MCI42643.1"/>
    <property type="molecule type" value="Genomic_DNA"/>
</dbReference>
<evidence type="ECO:0000313" key="1">
    <source>
        <dbReference type="EMBL" id="MCI42643.1"/>
    </source>
</evidence>
<organism evidence="1 2">
    <name type="scientific">Trifolium medium</name>
    <dbReference type="NCBI Taxonomy" id="97028"/>
    <lineage>
        <taxon>Eukaryota</taxon>
        <taxon>Viridiplantae</taxon>
        <taxon>Streptophyta</taxon>
        <taxon>Embryophyta</taxon>
        <taxon>Tracheophyta</taxon>
        <taxon>Spermatophyta</taxon>
        <taxon>Magnoliopsida</taxon>
        <taxon>eudicotyledons</taxon>
        <taxon>Gunneridae</taxon>
        <taxon>Pentapetalae</taxon>
        <taxon>rosids</taxon>
        <taxon>fabids</taxon>
        <taxon>Fabales</taxon>
        <taxon>Fabaceae</taxon>
        <taxon>Papilionoideae</taxon>
        <taxon>50 kb inversion clade</taxon>
        <taxon>NPAAA clade</taxon>
        <taxon>Hologalegina</taxon>
        <taxon>IRL clade</taxon>
        <taxon>Trifolieae</taxon>
        <taxon>Trifolium</taxon>
    </lineage>
</organism>
<evidence type="ECO:0000313" key="2">
    <source>
        <dbReference type="Proteomes" id="UP000265520"/>
    </source>
</evidence>
<comment type="caution">
    <text evidence="1">The sequence shown here is derived from an EMBL/GenBank/DDBJ whole genome shotgun (WGS) entry which is preliminary data.</text>
</comment>
<keyword evidence="2" id="KW-1185">Reference proteome</keyword>
<protein>
    <submittedName>
        <fullName evidence="1">Uncharacterized protein</fullName>
    </submittedName>
</protein>
<sequence length="47" mass="4478">MSPDREGAGGARRSGDVTAVCGSGSGLAVLVMSAVVLSRCLEAAAAA</sequence>
<reference evidence="1 2" key="1">
    <citation type="journal article" date="2018" name="Front. Plant Sci.">
        <title>Red Clover (Trifolium pratense) and Zigzag Clover (T. medium) - A Picture of Genomic Similarities and Differences.</title>
        <authorList>
            <person name="Dluhosova J."/>
            <person name="Istvanek J."/>
            <person name="Nedelnik J."/>
            <person name="Repkova J."/>
        </authorList>
    </citation>
    <scope>NUCLEOTIDE SEQUENCE [LARGE SCALE GENOMIC DNA]</scope>
    <source>
        <strain evidence="2">cv. 10/8</strain>
        <tissue evidence="1">Leaf</tissue>
    </source>
</reference>
<dbReference type="AlphaFoldDB" id="A0A392S178"/>
<proteinExistence type="predicted"/>